<dbReference type="PROSITE" id="PS00028">
    <property type="entry name" value="ZINC_FINGER_C2H2_1"/>
    <property type="match status" value="2"/>
</dbReference>
<evidence type="ECO:0000313" key="3">
    <source>
        <dbReference type="Proteomes" id="UP000269396"/>
    </source>
</evidence>
<organism evidence="2 3">
    <name type="scientific">Schistosoma mattheei</name>
    <dbReference type="NCBI Taxonomy" id="31246"/>
    <lineage>
        <taxon>Eukaryota</taxon>
        <taxon>Metazoa</taxon>
        <taxon>Spiralia</taxon>
        <taxon>Lophotrochozoa</taxon>
        <taxon>Platyhelminthes</taxon>
        <taxon>Trematoda</taxon>
        <taxon>Digenea</taxon>
        <taxon>Strigeidida</taxon>
        <taxon>Schistosomatoidea</taxon>
        <taxon>Schistosomatidae</taxon>
        <taxon>Schistosoma</taxon>
    </lineage>
</organism>
<protein>
    <submittedName>
        <fullName evidence="2">Uncharacterized protein</fullName>
    </submittedName>
</protein>
<proteinExistence type="predicted"/>
<feature type="compositionally biased region" description="Acidic residues" evidence="1">
    <location>
        <begin position="114"/>
        <end position="138"/>
    </location>
</feature>
<keyword evidence="3" id="KW-1185">Reference proteome</keyword>
<evidence type="ECO:0000256" key="1">
    <source>
        <dbReference type="SAM" id="MobiDB-lite"/>
    </source>
</evidence>
<feature type="region of interest" description="Disordered" evidence="1">
    <location>
        <begin position="111"/>
        <end position="146"/>
    </location>
</feature>
<dbReference type="STRING" id="31246.A0A183PNH5"/>
<sequence length="172" mass="20004">MRTMWRFLLVWKHFQKTSRNSTQRSYSLCFCPGMKISSQQYDSPVPRKTNKLRPPLGRLIFKCASCNKSFASRSDVAIHYKHVHAAKLIKCAECDRTFTSKLTLQSHVRVAHPDDDEEEEIAEEVDEEDEEENDEEDKIEIPLSPTKPPIKTVNILLFRTNKKLRIQNPTIS</sequence>
<dbReference type="InterPro" id="IPR036236">
    <property type="entry name" value="Znf_C2H2_sf"/>
</dbReference>
<dbReference type="AlphaFoldDB" id="A0A183PNH5"/>
<reference evidence="2 3" key="1">
    <citation type="submission" date="2018-11" db="EMBL/GenBank/DDBJ databases">
        <authorList>
            <consortium name="Pathogen Informatics"/>
        </authorList>
    </citation>
    <scope>NUCLEOTIDE SEQUENCE [LARGE SCALE GENOMIC DNA]</scope>
    <source>
        <strain>Denwood</strain>
        <strain evidence="3">Zambia</strain>
    </source>
</reference>
<dbReference type="PROSITE" id="PS50157">
    <property type="entry name" value="ZINC_FINGER_C2H2_2"/>
    <property type="match status" value="2"/>
</dbReference>
<gene>
    <name evidence="2" type="ORF">SMTD_LOCUS15911</name>
</gene>
<evidence type="ECO:0000313" key="2">
    <source>
        <dbReference type="EMBL" id="VDP69889.1"/>
    </source>
</evidence>
<name>A0A183PNH5_9TREM</name>
<accession>A0A183PNH5</accession>
<dbReference type="Proteomes" id="UP000269396">
    <property type="component" value="Unassembled WGS sequence"/>
</dbReference>
<dbReference type="SMART" id="SM00355">
    <property type="entry name" value="ZnF_C2H2"/>
    <property type="match status" value="2"/>
</dbReference>
<dbReference type="Gene3D" id="3.30.160.60">
    <property type="entry name" value="Classic Zinc Finger"/>
    <property type="match status" value="1"/>
</dbReference>
<dbReference type="EMBL" id="UZAL01036473">
    <property type="protein sequence ID" value="VDP69889.1"/>
    <property type="molecule type" value="Genomic_DNA"/>
</dbReference>
<dbReference type="Pfam" id="PF00096">
    <property type="entry name" value="zf-C2H2"/>
    <property type="match status" value="2"/>
</dbReference>
<dbReference type="SUPFAM" id="SSF57667">
    <property type="entry name" value="beta-beta-alpha zinc fingers"/>
    <property type="match status" value="1"/>
</dbReference>
<dbReference type="InterPro" id="IPR013087">
    <property type="entry name" value="Znf_C2H2_type"/>
</dbReference>